<keyword evidence="5 7" id="KW-1133">Transmembrane helix</keyword>
<evidence type="ECO:0000313" key="8">
    <source>
        <dbReference type="EMBL" id="WAR19605.1"/>
    </source>
</evidence>
<evidence type="ECO:0000256" key="5">
    <source>
        <dbReference type="ARBA" id="ARBA00022989"/>
    </source>
</evidence>
<feature type="transmembrane region" description="Helical" evidence="7">
    <location>
        <begin position="350"/>
        <end position="368"/>
    </location>
</feature>
<dbReference type="Proteomes" id="UP001164746">
    <property type="component" value="Chromosome 11"/>
</dbReference>
<evidence type="ECO:0000256" key="4">
    <source>
        <dbReference type="ARBA" id="ARBA00022692"/>
    </source>
</evidence>
<feature type="transmembrane region" description="Helical" evidence="7">
    <location>
        <begin position="194"/>
        <end position="214"/>
    </location>
</feature>
<gene>
    <name evidence="8" type="ORF">MAR_001443</name>
</gene>
<accession>A0ABY7FBY3</accession>
<reference evidence="8" key="1">
    <citation type="submission" date="2022-11" db="EMBL/GenBank/DDBJ databases">
        <title>Centuries of genome instability and evolution in soft-shell clam transmissible cancer (bioRxiv).</title>
        <authorList>
            <person name="Hart S.F.M."/>
            <person name="Yonemitsu M.A."/>
            <person name="Giersch R.M."/>
            <person name="Beal B.F."/>
            <person name="Arriagada G."/>
            <person name="Davis B.W."/>
            <person name="Ostrander E.A."/>
            <person name="Goff S.P."/>
            <person name="Metzger M.J."/>
        </authorList>
    </citation>
    <scope>NUCLEOTIDE SEQUENCE</scope>
    <source>
        <strain evidence="8">MELC-2E11</strain>
        <tissue evidence="8">Siphon/mantle</tissue>
    </source>
</reference>
<evidence type="ECO:0000256" key="1">
    <source>
        <dbReference type="ARBA" id="ARBA00004141"/>
    </source>
</evidence>
<dbReference type="PANTHER" id="PTHR31326:SF1">
    <property type="entry name" value="PROTEIN CLT2, CHLOROPLASTIC"/>
    <property type="match status" value="1"/>
</dbReference>
<dbReference type="EMBL" id="CP111022">
    <property type="protein sequence ID" value="WAR19605.1"/>
    <property type="molecule type" value="Genomic_DNA"/>
</dbReference>
<name>A0ABY7FBY3_MYAAR</name>
<evidence type="ECO:0000256" key="2">
    <source>
        <dbReference type="ARBA" id="ARBA00006690"/>
    </source>
</evidence>
<proteinExistence type="inferred from homology"/>
<dbReference type="InterPro" id="IPR013936">
    <property type="entry name" value="CRT-like"/>
</dbReference>
<keyword evidence="6 7" id="KW-0472">Membrane</keyword>
<keyword evidence="9" id="KW-1185">Reference proteome</keyword>
<evidence type="ECO:0000256" key="3">
    <source>
        <dbReference type="ARBA" id="ARBA00022448"/>
    </source>
</evidence>
<sequence>MADMGTNRREDIKKYGTATVAAALLIILSVSTRSATSILTPIWLDARKNDTNNTDSCDINYNKTSDPQIDAFAIMCIVNVIFFVFWGVMLFLNICFSPYSITNEERKYDKREFALVGFSDTVSGLLFVFASSGCRTAPYLQYLLLGKRPTCRKTACAVLVLFAEFTALVPDIWPGLESQAARQDQGGASGFAGILWPLCFFFGFIPLALTSVILEKAVKTSSTDRSKSSGLNIAYVLFWCYGFSLVFHVLLFWADIIPGFGMADDILEFAKSFWWNMECYVGREGCHGAVMYVSVACTACLFLNRLVNTYFLRYLEGANYLVIITTIQTPLVFLFFTLFDENPVRWHPHAYLSTYLSLAALISLFAEFQGVSFVSGERFYDLAWETAIIWCSGAAAFKLEGNV</sequence>
<feature type="transmembrane region" description="Helical" evidence="7">
    <location>
        <begin position="289"/>
        <end position="307"/>
    </location>
</feature>
<feature type="transmembrane region" description="Helical" evidence="7">
    <location>
        <begin position="71"/>
        <end position="92"/>
    </location>
</feature>
<feature type="transmembrane region" description="Helical" evidence="7">
    <location>
        <begin position="113"/>
        <end position="133"/>
    </location>
</feature>
<feature type="non-terminal residue" evidence="8">
    <location>
        <position position="1"/>
    </location>
</feature>
<evidence type="ECO:0000313" key="9">
    <source>
        <dbReference type="Proteomes" id="UP001164746"/>
    </source>
</evidence>
<evidence type="ECO:0000256" key="6">
    <source>
        <dbReference type="ARBA" id="ARBA00023136"/>
    </source>
</evidence>
<comment type="subcellular location">
    <subcellularLocation>
        <location evidence="1">Membrane</location>
        <topology evidence="1">Multi-pass membrane protein</topology>
    </subcellularLocation>
</comment>
<feature type="transmembrane region" description="Helical" evidence="7">
    <location>
        <begin position="235"/>
        <end position="254"/>
    </location>
</feature>
<keyword evidence="3" id="KW-0813">Transport</keyword>
<evidence type="ECO:0000256" key="7">
    <source>
        <dbReference type="SAM" id="Phobius"/>
    </source>
</evidence>
<comment type="similarity">
    <text evidence="2">Belongs to the CRT-like transporter family.</text>
</comment>
<keyword evidence="4 7" id="KW-0812">Transmembrane</keyword>
<organism evidence="8 9">
    <name type="scientific">Mya arenaria</name>
    <name type="common">Soft-shell clam</name>
    <dbReference type="NCBI Taxonomy" id="6604"/>
    <lineage>
        <taxon>Eukaryota</taxon>
        <taxon>Metazoa</taxon>
        <taxon>Spiralia</taxon>
        <taxon>Lophotrochozoa</taxon>
        <taxon>Mollusca</taxon>
        <taxon>Bivalvia</taxon>
        <taxon>Autobranchia</taxon>
        <taxon>Heteroconchia</taxon>
        <taxon>Euheterodonta</taxon>
        <taxon>Imparidentia</taxon>
        <taxon>Neoheterodontei</taxon>
        <taxon>Myida</taxon>
        <taxon>Myoidea</taxon>
        <taxon>Myidae</taxon>
        <taxon>Mya</taxon>
    </lineage>
</organism>
<dbReference type="PANTHER" id="PTHR31326">
    <property type="entry name" value="PROTEIN CLT2, CHLOROPLASTIC"/>
    <property type="match status" value="1"/>
</dbReference>
<feature type="transmembrane region" description="Helical" evidence="7">
    <location>
        <begin position="319"/>
        <end position="338"/>
    </location>
</feature>
<protein>
    <submittedName>
        <fullName evidence="8">Uncharacterized protein</fullName>
    </submittedName>
</protein>